<dbReference type="InterPro" id="IPR016773">
    <property type="entry name" value="Fe3_uptake_reg_CjrA_prd"/>
</dbReference>
<dbReference type="PIRSF" id="PIRSF020419">
    <property type="entry name" value="Fe_uptake_reg_CjrA_prd"/>
    <property type="match status" value="1"/>
</dbReference>
<gene>
    <name evidence="2" type="ORF">BSZ05_11595</name>
</gene>
<evidence type="ECO:0000313" key="3">
    <source>
        <dbReference type="Proteomes" id="UP000197092"/>
    </source>
</evidence>
<evidence type="ECO:0000259" key="1">
    <source>
        <dbReference type="Pfam" id="PF04187"/>
    </source>
</evidence>
<sequence>MKALPILISLALLSGCTTTKNSPEYQTTKPDSIASFYDYQLFSPDGESISLSALPEAILDADVILVGEWHTHAGIHRFQTDLLKELINNNPDTALSMEQFTRDKQPVVDDYLASQIGEQILIKQGGAWPNYESDYRPLVELAKDSDIDIIASNAPKSIVRCIGRQGVGYLDKLDEQERSLVAATIDTSSSPYKEKFMASMHHGDIEQTKKQYAAQLAWDATMAESIVNYMAVHPYSQVMHIAGKFHTEQALGTAAQIQQLNPDLSIVVITPVSDIASASDDYQLEVLPPPERYIKSENRMKAYKNLKMRNDSLVCK</sequence>
<dbReference type="AlphaFoldDB" id="A0AAN1FGU0"/>
<dbReference type="CDD" id="cd14727">
    <property type="entry name" value="ChanN-like"/>
    <property type="match status" value="1"/>
</dbReference>
<evidence type="ECO:0000313" key="2">
    <source>
        <dbReference type="EMBL" id="ASI90362.1"/>
    </source>
</evidence>
<dbReference type="EMBL" id="CP018308">
    <property type="protein sequence ID" value="ASI90362.1"/>
    <property type="molecule type" value="Genomic_DNA"/>
</dbReference>
<dbReference type="Pfam" id="PF04187">
    <property type="entry name" value="Cofac_haem_bdg"/>
    <property type="match status" value="1"/>
</dbReference>
<feature type="domain" description="Haem-binding uptake Tiki superfamily ChaN" evidence="1">
    <location>
        <begin position="57"/>
        <end position="257"/>
    </location>
</feature>
<proteinExistence type="predicted"/>
<reference evidence="3" key="1">
    <citation type="submission" date="2016-12" db="EMBL/GenBank/DDBJ databases">
        <title>Comparative genomic analysis reveals the diversity, evolution, and environmental adaptation strategies of the genus Vibrio.</title>
        <authorList>
            <person name="Lin H."/>
            <person name="Wang X."/>
            <person name="Zhang X.-H."/>
        </authorList>
    </citation>
    <scope>NUCLEOTIDE SEQUENCE [LARGE SCALE GENOMIC DNA]</scope>
    <source>
        <strain evidence="3">QT6D1</strain>
    </source>
</reference>
<dbReference type="Proteomes" id="UP000197092">
    <property type="component" value="Chromosome 1"/>
</dbReference>
<protein>
    <recommendedName>
        <fullName evidence="1">Haem-binding uptake Tiki superfamily ChaN domain-containing protein</fullName>
    </recommendedName>
</protein>
<name>A0AAN1FGU0_9VIBR</name>
<dbReference type="RefSeq" id="WP_088876930.1">
    <property type="nucleotide sequence ID" value="NZ_CP018308.1"/>
</dbReference>
<dbReference type="PROSITE" id="PS51257">
    <property type="entry name" value="PROKAR_LIPOPROTEIN"/>
    <property type="match status" value="1"/>
</dbReference>
<dbReference type="KEGG" id="vsh:BSZ05_11595"/>
<dbReference type="SUPFAM" id="SSF159501">
    <property type="entry name" value="EreA/ChaN-like"/>
    <property type="match status" value="1"/>
</dbReference>
<dbReference type="Gene3D" id="3.40.50.11550">
    <property type="match status" value="1"/>
</dbReference>
<accession>A0AAN1FGU0</accession>
<dbReference type="InterPro" id="IPR007314">
    <property type="entry name" value="Cofac_haem-bd_dom"/>
</dbReference>
<organism evidence="2 3">
    <name type="scientific">Vibrio mediterranei</name>
    <dbReference type="NCBI Taxonomy" id="689"/>
    <lineage>
        <taxon>Bacteria</taxon>
        <taxon>Pseudomonadati</taxon>
        <taxon>Pseudomonadota</taxon>
        <taxon>Gammaproteobacteria</taxon>
        <taxon>Vibrionales</taxon>
        <taxon>Vibrionaceae</taxon>
        <taxon>Vibrio</taxon>
    </lineage>
</organism>